<feature type="compositionally biased region" description="Basic and acidic residues" evidence="1">
    <location>
        <begin position="194"/>
        <end position="208"/>
    </location>
</feature>
<feature type="signal peptide" evidence="2">
    <location>
        <begin position="1"/>
        <end position="23"/>
    </location>
</feature>
<evidence type="ECO:0000313" key="3">
    <source>
        <dbReference type="EMBL" id="SAM03280.1"/>
    </source>
</evidence>
<feature type="compositionally biased region" description="Polar residues" evidence="1">
    <location>
        <begin position="104"/>
        <end position="116"/>
    </location>
</feature>
<proteinExistence type="predicted"/>
<feature type="chain" id="PRO_5007844032" evidence="2">
    <location>
        <begin position="24"/>
        <end position="273"/>
    </location>
</feature>
<feature type="region of interest" description="Disordered" evidence="1">
    <location>
        <begin position="86"/>
        <end position="165"/>
    </location>
</feature>
<feature type="region of interest" description="Disordered" evidence="1">
    <location>
        <begin position="28"/>
        <end position="53"/>
    </location>
</feature>
<evidence type="ECO:0000256" key="2">
    <source>
        <dbReference type="SAM" id="SignalP"/>
    </source>
</evidence>
<keyword evidence="2" id="KW-0732">Signal</keyword>
<dbReference type="AlphaFoldDB" id="A0A163L0W7"/>
<feature type="region of interest" description="Disordered" evidence="1">
    <location>
        <begin position="178"/>
        <end position="218"/>
    </location>
</feature>
<name>A0A163L0W7_ABSGL</name>
<dbReference type="InParanoid" id="A0A163L0W7"/>
<evidence type="ECO:0000313" key="4">
    <source>
        <dbReference type="Proteomes" id="UP000078561"/>
    </source>
</evidence>
<accession>A0A163L0W7</accession>
<keyword evidence="4" id="KW-1185">Reference proteome</keyword>
<organism evidence="3">
    <name type="scientific">Absidia glauca</name>
    <name type="common">Pin mould</name>
    <dbReference type="NCBI Taxonomy" id="4829"/>
    <lineage>
        <taxon>Eukaryota</taxon>
        <taxon>Fungi</taxon>
        <taxon>Fungi incertae sedis</taxon>
        <taxon>Mucoromycota</taxon>
        <taxon>Mucoromycotina</taxon>
        <taxon>Mucoromycetes</taxon>
        <taxon>Mucorales</taxon>
        <taxon>Cunninghamellaceae</taxon>
        <taxon>Absidia</taxon>
    </lineage>
</organism>
<dbReference type="Proteomes" id="UP000078561">
    <property type="component" value="Unassembled WGS sequence"/>
</dbReference>
<gene>
    <name evidence="3" type="primary">ABSGL_09098.1 scaffold 10677</name>
</gene>
<evidence type="ECO:0000256" key="1">
    <source>
        <dbReference type="SAM" id="MobiDB-lite"/>
    </source>
</evidence>
<sequence length="273" mass="30724">MYRELGLLLVLLLGASLIYLVRHDDSQLSGKSKKKKKNKKKNKKATTVTTTSDDIINASVDDNLINSTSSPSSNALPSFIMRRYQRSATEPSTSPTSDDSLTEQQATTEDTTIASSKHQKEGTTRNRHYSTNTQKHTPSRPSKKVDFPPLIAPSPTETSSKKTKEVDINYSRVLRIRSEPASPSKMNLGQTRMQHQDEPLTKKQRENQMRTAKRKELKAQADALQEERLRQHQRQLAGQNIGAKSKKKHTEAISSRRPTGKASLNEFGQLVWE</sequence>
<feature type="compositionally biased region" description="Basic residues" evidence="1">
    <location>
        <begin position="31"/>
        <end position="44"/>
    </location>
</feature>
<feature type="compositionally biased region" description="Low complexity" evidence="1">
    <location>
        <begin position="89"/>
        <end position="103"/>
    </location>
</feature>
<feature type="region of interest" description="Disordered" evidence="1">
    <location>
        <begin position="235"/>
        <end position="273"/>
    </location>
</feature>
<reference evidence="3" key="1">
    <citation type="submission" date="2016-04" db="EMBL/GenBank/DDBJ databases">
        <authorList>
            <person name="Evans L.H."/>
            <person name="Alamgir A."/>
            <person name="Owens N."/>
            <person name="Weber N.D."/>
            <person name="Virtaneva K."/>
            <person name="Barbian K."/>
            <person name="Babar A."/>
            <person name="Rosenke K."/>
        </authorList>
    </citation>
    <scope>NUCLEOTIDE SEQUENCE [LARGE SCALE GENOMIC DNA]</scope>
    <source>
        <strain evidence="3">CBS 101.48</strain>
    </source>
</reference>
<feature type="compositionally biased region" description="Polar residues" evidence="1">
    <location>
        <begin position="184"/>
        <end position="193"/>
    </location>
</feature>
<dbReference type="OrthoDB" id="2445978at2759"/>
<protein>
    <submittedName>
        <fullName evidence="3">Uncharacterized protein</fullName>
    </submittedName>
</protein>
<dbReference type="EMBL" id="LT554074">
    <property type="protein sequence ID" value="SAM03280.1"/>
    <property type="molecule type" value="Genomic_DNA"/>
</dbReference>